<evidence type="ECO:0000259" key="6">
    <source>
        <dbReference type="Pfam" id="PF04932"/>
    </source>
</evidence>
<feature type="transmembrane region" description="Helical" evidence="5">
    <location>
        <begin position="215"/>
        <end position="245"/>
    </location>
</feature>
<feature type="transmembrane region" description="Helical" evidence="5">
    <location>
        <begin position="190"/>
        <end position="209"/>
    </location>
</feature>
<feature type="transmembrane region" description="Helical" evidence="5">
    <location>
        <begin position="381"/>
        <end position="399"/>
    </location>
</feature>
<feature type="transmembrane region" description="Helical" evidence="5">
    <location>
        <begin position="257"/>
        <end position="275"/>
    </location>
</feature>
<dbReference type="KEGG" id="cmet:K6K41_05345"/>
<keyword evidence="3 5" id="KW-1133">Transmembrane helix</keyword>
<dbReference type="GO" id="GO:0016020">
    <property type="term" value="C:membrane"/>
    <property type="evidence" value="ECO:0007669"/>
    <property type="project" value="UniProtKB-SubCell"/>
</dbReference>
<feature type="transmembrane region" description="Helical" evidence="5">
    <location>
        <begin position="20"/>
        <end position="48"/>
    </location>
</feature>
<organism evidence="7 8">
    <name type="scientific">Chenggangzhangella methanolivorans</name>
    <dbReference type="NCBI Taxonomy" id="1437009"/>
    <lineage>
        <taxon>Bacteria</taxon>
        <taxon>Pseudomonadati</taxon>
        <taxon>Pseudomonadota</taxon>
        <taxon>Alphaproteobacteria</taxon>
        <taxon>Hyphomicrobiales</taxon>
        <taxon>Methylopilaceae</taxon>
        <taxon>Chenggangzhangella</taxon>
    </lineage>
</organism>
<evidence type="ECO:0000256" key="3">
    <source>
        <dbReference type="ARBA" id="ARBA00022989"/>
    </source>
</evidence>
<keyword evidence="4 5" id="KW-0472">Membrane</keyword>
<sequence>MSLAASPPISPPAAASTEGFGFGAFLFAATLLFYLITTTPFADLTALASVDAAAEKSNRINQLVFLGLTGATWIAGLMSPMRGEIMRPRILIFMMLLWFVGISVISSNAGLAVKQVILATLTIVNASVFLLLPRTDGQFARLMAFGFLAMLALSYWGVAFMPRYAIHQADEIREPINAGLWRGHFMHKNVAAAMMVLAAFVGMFTWRMGMKIRGAILVVGALFFLAHTGGKAATGSLPAVLIIAWIFERFPIARAPIVLGGAALFNFIAIGSAGYPSINEFVTSLGIDPTFTNRSDVWRVGFAALSEQPWTGHGFQSFWQTDEMLAKAGRGRDWAYAAFNGHNGFLDLALTTGIPGFILALTWILVLPLRDVSRAKRTDNNPAVTTLFIRIWLYGIFQACLESVFFQSGSPLWVMMMVAVFGLRLQARADVVSDRPETPPLPA</sequence>
<dbReference type="InterPro" id="IPR051533">
    <property type="entry name" value="WaaL-like"/>
</dbReference>
<gene>
    <name evidence="7" type="ORF">K6K41_05345</name>
</gene>
<feature type="domain" description="O-antigen ligase-related" evidence="6">
    <location>
        <begin position="217"/>
        <end position="360"/>
    </location>
</feature>
<evidence type="ECO:0000313" key="8">
    <source>
        <dbReference type="Proteomes" id="UP000825701"/>
    </source>
</evidence>
<dbReference type="RefSeq" id="WP_261404245.1">
    <property type="nucleotide sequence ID" value="NZ_CP081869.1"/>
</dbReference>
<reference evidence="7" key="1">
    <citation type="submission" date="2021-08" db="EMBL/GenBank/DDBJ databases">
        <authorList>
            <person name="Zhang H."/>
            <person name="Xu M."/>
            <person name="Yu Z."/>
            <person name="Yang L."/>
            <person name="Cai Y."/>
        </authorList>
    </citation>
    <scope>NUCLEOTIDE SEQUENCE</scope>
    <source>
        <strain evidence="7">CHL1</strain>
    </source>
</reference>
<protein>
    <submittedName>
        <fullName evidence="7">O-antigen ligase family protein</fullName>
    </submittedName>
</protein>
<comment type="subcellular location">
    <subcellularLocation>
        <location evidence="1">Membrane</location>
        <topology evidence="1">Multi-pass membrane protein</topology>
    </subcellularLocation>
</comment>
<accession>A0A9E6UP54</accession>
<feature type="transmembrane region" description="Helical" evidence="5">
    <location>
        <begin position="348"/>
        <end position="369"/>
    </location>
</feature>
<feature type="transmembrane region" description="Helical" evidence="5">
    <location>
        <begin position="60"/>
        <end position="78"/>
    </location>
</feature>
<proteinExistence type="predicted"/>
<evidence type="ECO:0000256" key="5">
    <source>
        <dbReference type="SAM" id="Phobius"/>
    </source>
</evidence>
<keyword evidence="8" id="KW-1185">Reference proteome</keyword>
<evidence type="ECO:0000256" key="2">
    <source>
        <dbReference type="ARBA" id="ARBA00022692"/>
    </source>
</evidence>
<name>A0A9E6UP54_9HYPH</name>
<evidence type="ECO:0000256" key="4">
    <source>
        <dbReference type="ARBA" id="ARBA00023136"/>
    </source>
</evidence>
<dbReference type="Pfam" id="PF04932">
    <property type="entry name" value="Wzy_C"/>
    <property type="match status" value="1"/>
</dbReference>
<feature type="transmembrane region" description="Helical" evidence="5">
    <location>
        <begin position="116"/>
        <end position="133"/>
    </location>
</feature>
<dbReference type="GO" id="GO:0016874">
    <property type="term" value="F:ligase activity"/>
    <property type="evidence" value="ECO:0007669"/>
    <property type="project" value="UniProtKB-KW"/>
</dbReference>
<dbReference type="EMBL" id="CP081869">
    <property type="protein sequence ID" value="QZO01024.1"/>
    <property type="molecule type" value="Genomic_DNA"/>
</dbReference>
<evidence type="ECO:0000256" key="1">
    <source>
        <dbReference type="ARBA" id="ARBA00004141"/>
    </source>
</evidence>
<dbReference type="PANTHER" id="PTHR37422:SF21">
    <property type="entry name" value="EXOQ-LIKE PROTEIN"/>
    <property type="match status" value="1"/>
</dbReference>
<dbReference type="AlphaFoldDB" id="A0A9E6UP54"/>
<keyword evidence="7" id="KW-0436">Ligase</keyword>
<dbReference type="PANTHER" id="PTHR37422">
    <property type="entry name" value="TEICHURONIC ACID BIOSYNTHESIS PROTEIN TUAE"/>
    <property type="match status" value="1"/>
</dbReference>
<dbReference type="Proteomes" id="UP000825701">
    <property type="component" value="Chromosome"/>
</dbReference>
<feature type="transmembrane region" description="Helical" evidence="5">
    <location>
        <begin position="139"/>
        <end position="158"/>
    </location>
</feature>
<keyword evidence="2 5" id="KW-0812">Transmembrane</keyword>
<evidence type="ECO:0000313" key="7">
    <source>
        <dbReference type="EMBL" id="QZO01024.1"/>
    </source>
</evidence>
<dbReference type="InterPro" id="IPR007016">
    <property type="entry name" value="O-antigen_ligase-rel_domated"/>
</dbReference>
<feature type="transmembrane region" description="Helical" evidence="5">
    <location>
        <begin position="90"/>
        <end position="109"/>
    </location>
</feature>